<dbReference type="Proteomes" id="UP000824116">
    <property type="component" value="Unassembled WGS sequence"/>
</dbReference>
<dbReference type="Pfam" id="PF02837">
    <property type="entry name" value="Glyco_hydro_2_N"/>
    <property type="match status" value="1"/>
</dbReference>
<dbReference type="AlphaFoldDB" id="A0A9D2K239"/>
<evidence type="ECO:0000256" key="3">
    <source>
        <dbReference type="ARBA" id="ARBA00012756"/>
    </source>
</evidence>
<reference evidence="9" key="2">
    <citation type="submission" date="2021-04" db="EMBL/GenBank/DDBJ databases">
        <authorList>
            <person name="Gilroy R."/>
        </authorList>
    </citation>
    <scope>NUCLEOTIDE SEQUENCE</scope>
    <source>
        <strain evidence="9">CHK196-3914</strain>
    </source>
</reference>
<dbReference type="Gene3D" id="2.60.40.10">
    <property type="entry name" value="Immunoglobulins"/>
    <property type="match status" value="2"/>
</dbReference>
<dbReference type="Pfam" id="PF02836">
    <property type="entry name" value="Glyco_hydro_2_C"/>
    <property type="match status" value="1"/>
</dbReference>
<evidence type="ECO:0000256" key="6">
    <source>
        <dbReference type="ARBA" id="ARBA00032230"/>
    </source>
</evidence>
<dbReference type="SMART" id="SM01038">
    <property type="entry name" value="Bgal_small_N"/>
    <property type="match status" value="1"/>
</dbReference>
<organism evidence="9 10">
    <name type="scientific">Candidatus Mediterraneibacter stercoravium</name>
    <dbReference type="NCBI Taxonomy" id="2838685"/>
    <lineage>
        <taxon>Bacteria</taxon>
        <taxon>Bacillati</taxon>
        <taxon>Bacillota</taxon>
        <taxon>Clostridia</taxon>
        <taxon>Lachnospirales</taxon>
        <taxon>Lachnospiraceae</taxon>
        <taxon>Mediterraneibacter</taxon>
    </lineage>
</organism>
<evidence type="ECO:0000256" key="5">
    <source>
        <dbReference type="ARBA" id="ARBA00023295"/>
    </source>
</evidence>
<dbReference type="InterPro" id="IPR011013">
    <property type="entry name" value="Gal_mutarotase_sf_dom"/>
</dbReference>
<keyword evidence="5 7" id="KW-0326">Glycosidase</keyword>
<evidence type="ECO:0000256" key="4">
    <source>
        <dbReference type="ARBA" id="ARBA00022801"/>
    </source>
</evidence>
<dbReference type="Gene3D" id="2.70.98.10">
    <property type="match status" value="1"/>
</dbReference>
<dbReference type="InterPro" id="IPR006103">
    <property type="entry name" value="Glyco_hydro_2_cat"/>
</dbReference>
<comment type="catalytic activity">
    <reaction evidence="1 7">
        <text>Hydrolysis of terminal non-reducing beta-D-galactose residues in beta-D-galactosides.</text>
        <dbReference type="EC" id="3.2.1.23"/>
    </reaction>
</comment>
<dbReference type="GO" id="GO:0004565">
    <property type="term" value="F:beta-galactosidase activity"/>
    <property type="evidence" value="ECO:0007669"/>
    <property type="project" value="UniProtKB-EC"/>
</dbReference>
<dbReference type="Gene3D" id="3.20.20.80">
    <property type="entry name" value="Glycosidases"/>
    <property type="match status" value="1"/>
</dbReference>
<dbReference type="GO" id="GO:0009341">
    <property type="term" value="C:beta-galactosidase complex"/>
    <property type="evidence" value="ECO:0007669"/>
    <property type="project" value="InterPro"/>
</dbReference>
<dbReference type="PROSITE" id="PS00719">
    <property type="entry name" value="GLYCOSYL_HYDROL_F2_1"/>
    <property type="match status" value="1"/>
</dbReference>
<dbReference type="InterPro" id="IPR036156">
    <property type="entry name" value="Beta-gal/glucu_dom_sf"/>
</dbReference>
<dbReference type="InterPro" id="IPR006102">
    <property type="entry name" value="Ig-like_GH2"/>
</dbReference>
<evidence type="ECO:0000259" key="8">
    <source>
        <dbReference type="SMART" id="SM01038"/>
    </source>
</evidence>
<dbReference type="EMBL" id="DXAY01000085">
    <property type="protein sequence ID" value="HIZ74304.1"/>
    <property type="molecule type" value="Genomic_DNA"/>
</dbReference>
<dbReference type="Pfam" id="PF16353">
    <property type="entry name" value="LacZ_4"/>
    <property type="match status" value="1"/>
</dbReference>
<dbReference type="Gene3D" id="2.60.120.260">
    <property type="entry name" value="Galactose-binding domain-like"/>
    <property type="match status" value="1"/>
</dbReference>
<dbReference type="InterPro" id="IPR008979">
    <property type="entry name" value="Galactose-bd-like_sf"/>
</dbReference>
<dbReference type="InterPro" id="IPR006101">
    <property type="entry name" value="Glyco_hydro_2"/>
</dbReference>
<dbReference type="InterPro" id="IPR006104">
    <property type="entry name" value="Glyco_hydro_2_N"/>
</dbReference>
<gene>
    <name evidence="9" type="ORF">H9723_03540</name>
</gene>
<dbReference type="InterPro" id="IPR050347">
    <property type="entry name" value="Bact_Beta-galactosidase"/>
</dbReference>
<evidence type="ECO:0000256" key="2">
    <source>
        <dbReference type="ARBA" id="ARBA00007401"/>
    </source>
</evidence>
<dbReference type="Pfam" id="PF02929">
    <property type="entry name" value="Bgal_small_N"/>
    <property type="match status" value="1"/>
</dbReference>
<dbReference type="InterPro" id="IPR013783">
    <property type="entry name" value="Ig-like_fold"/>
</dbReference>
<evidence type="ECO:0000313" key="9">
    <source>
        <dbReference type="EMBL" id="HIZ74304.1"/>
    </source>
</evidence>
<evidence type="ECO:0000256" key="7">
    <source>
        <dbReference type="RuleBase" id="RU361154"/>
    </source>
</evidence>
<keyword evidence="4 7" id="KW-0378">Hydrolase</keyword>
<protein>
    <recommendedName>
        <fullName evidence="3 7">Beta-galactosidase</fullName>
        <ecNumber evidence="3 7">3.2.1.23</ecNumber>
    </recommendedName>
    <alternativeName>
        <fullName evidence="6 7">Lactase</fullName>
    </alternativeName>
</protein>
<comment type="similarity">
    <text evidence="2 7">Belongs to the glycosyl hydrolase 2 family.</text>
</comment>
<dbReference type="GO" id="GO:0030246">
    <property type="term" value="F:carbohydrate binding"/>
    <property type="evidence" value="ECO:0007669"/>
    <property type="project" value="InterPro"/>
</dbReference>
<dbReference type="SUPFAM" id="SSF49785">
    <property type="entry name" value="Galactose-binding domain-like"/>
    <property type="match status" value="1"/>
</dbReference>
<sequence length="1016" mass="116540">MKREEIKRHLSDPEFFQENRMKPVSDHRWYETEKEAVSGKEMRLRYSLNGRWRFLYVPNPDSVPDGFEKESFSCEGWNTIPVPAQMELSGYGSPVYRDTDYPWNGIEDVKPHEVPEKDNPTGCYVTTFSVPDRMKGKRIQIHFEGVETAFHFWVNGIYAGYSEDSYTPAVFEITDFLKEGENRLAVEVSRFSSGAWLEDQDFWRMGGIIREVALTAIPDLHIRDIEVKTDLDITYTNAGAEVCILLDGADDGEICWTLADGLIRMDSPFEKEEKEIMAGRAQIHDGRAEISFEVPQAKLWSAELPYLYRLLLTVCDSAGTIQEAVPYLIGFRKVEIKDAVLLFNGKRLRINGVNRHEFSPSKGRAVGMEEMEWDIRFLKKNNFNAVRTSHYPNQTAWYDLCDRFGIYVMDEVNLETHGTWHTMKFEHTLPGDFPQWREAVISRAEAMLERDKNHACIFCWSVGNESWGGKNLYDMSMYFRKRDNSRPVHYENVCHTPEWAGTTDLESRMYASPQKAEEYLKDHPEKPYVLCEYAHSMGNSTGNLDEYTRLLDQYPQYCGGFIWDYIDQALYKKGPDGKEYLAYGGDFGDRPSNYAFCADGVIFADRTLSPKMQEVRYLYQPYELIPEEDGIRIKSRQLFETTAAYRLRWTLEKDGQVLRRGSTDVEMGPGEEVKIPCSFLAGDEPGEYVRTAALVYKESTPYAEEGEEFCFGQSVEMVGSRKVKREESAAEPEIVDGDFSVSVVGRGFRITFEKDNGKMTACKIGGKELVYHIGHTLKPEFWRAPTDNDAGYRMAEKCAPWKTASLYPKVNQVDIRKEKEGLEVETTYQLFEGVTCTVSVLVNGEGTMKVTEKYNGFPNVPDLPCFGMSWKLPKEFSRVTWYGKGPEETYCDRACGGRIGLFQTTAEKGMTPYVRPQECGNHTDTRWIELTDQEGCGIRIEADRNFDFSVLPYTCHEIESAEHAYELPPVYASVLRIMEKQTGVGGDNSWGAWAHEPYLVKGNEERTFTFYIRLLG</sequence>
<dbReference type="InterPro" id="IPR017853">
    <property type="entry name" value="GH"/>
</dbReference>
<dbReference type="InterPro" id="IPR032312">
    <property type="entry name" value="LacZ_4"/>
</dbReference>
<dbReference type="InterPro" id="IPR023230">
    <property type="entry name" value="Glyco_hydro_2_CS"/>
</dbReference>
<dbReference type="SUPFAM" id="SSF49303">
    <property type="entry name" value="beta-Galactosidase/glucuronidase domain"/>
    <property type="match status" value="2"/>
</dbReference>
<proteinExistence type="inferred from homology"/>
<evidence type="ECO:0000256" key="1">
    <source>
        <dbReference type="ARBA" id="ARBA00001412"/>
    </source>
</evidence>
<reference evidence="9" key="1">
    <citation type="journal article" date="2021" name="PeerJ">
        <title>Extensive microbial diversity within the chicken gut microbiome revealed by metagenomics and culture.</title>
        <authorList>
            <person name="Gilroy R."/>
            <person name="Ravi A."/>
            <person name="Getino M."/>
            <person name="Pursley I."/>
            <person name="Horton D.L."/>
            <person name="Alikhan N.F."/>
            <person name="Baker D."/>
            <person name="Gharbi K."/>
            <person name="Hall N."/>
            <person name="Watson M."/>
            <person name="Adriaenssens E.M."/>
            <person name="Foster-Nyarko E."/>
            <person name="Jarju S."/>
            <person name="Secka A."/>
            <person name="Antonio M."/>
            <person name="Oren A."/>
            <person name="Chaudhuri R.R."/>
            <person name="La Ragione R."/>
            <person name="Hildebrand F."/>
            <person name="Pallen M.J."/>
        </authorList>
    </citation>
    <scope>NUCLEOTIDE SEQUENCE</scope>
    <source>
        <strain evidence="9">CHK196-3914</strain>
    </source>
</reference>
<comment type="caution">
    <text evidence="9">The sequence shown here is derived from an EMBL/GenBank/DDBJ whole genome shotgun (WGS) entry which is preliminary data.</text>
</comment>
<accession>A0A9D2K239</accession>
<dbReference type="PRINTS" id="PR00132">
    <property type="entry name" value="GLHYDRLASE2"/>
</dbReference>
<dbReference type="GO" id="GO:0005990">
    <property type="term" value="P:lactose catabolic process"/>
    <property type="evidence" value="ECO:0007669"/>
    <property type="project" value="TreeGrafter"/>
</dbReference>
<dbReference type="SUPFAM" id="SSF51445">
    <property type="entry name" value="(Trans)glycosidases"/>
    <property type="match status" value="1"/>
</dbReference>
<dbReference type="SUPFAM" id="SSF74650">
    <property type="entry name" value="Galactose mutarotase-like"/>
    <property type="match status" value="1"/>
</dbReference>
<feature type="domain" description="Beta galactosidase small chain/" evidence="8">
    <location>
        <begin position="742"/>
        <end position="1013"/>
    </location>
</feature>
<dbReference type="PANTHER" id="PTHR46323:SF2">
    <property type="entry name" value="BETA-GALACTOSIDASE"/>
    <property type="match status" value="1"/>
</dbReference>
<dbReference type="Pfam" id="PF00703">
    <property type="entry name" value="Glyco_hydro_2"/>
    <property type="match status" value="1"/>
</dbReference>
<name>A0A9D2K239_9FIRM</name>
<dbReference type="InterPro" id="IPR014718">
    <property type="entry name" value="GH-type_carb-bd"/>
</dbReference>
<dbReference type="EC" id="3.2.1.23" evidence="3 7"/>
<dbReference type="PANTHER" id="PTHR46323">
    <property type="entry name" value="BETA-GALACTOSIDASE"/>
    <property type="match status" value="1"/>
</dbReference>
<evidence type="ECO:0000313" key="10">
    <source>
        <dbReference type="Proteomes" id="UP000824116"/>
    </source>
</evidence>
<dbReference type="InterPro" id="IPR004199">
    <property type="entry name" value="B-gal_small/dom_5"/>
</dbReference>